<dbReference type="InterPro" id="IPR041916">
    <property type="entry name" value="Anti_sigma_zinc_sf"/>
</dbReference>
<dbReference type="AlphaFoldDB" id="A0A0F5L429"/>
<evidence type="ECO:0000313" key="2">
    <source>
        <dbReference type="EMBL" id="KKB77151.1"/>
    </source>
</evidence>
<proteinExistence type="predicted"/>
<accession>A0A0F5L429</accession>
<comment type="caution">
    <text evidence="2">The sequence shown here is derived from an EMBL/GenBank/DDBJ whole genome shotgun (WGS) entry which is preliminary data.</text>
</comment>
<dbReference type="STRING" id="361041.VW35_15640"/>
<keyword evidence="3" id="KW-1185">Reference proteome</keyword>
<dbReference type="RefSeq" id="WP_046144023.1">
    <property type="nucleotide sequence ID" value="NZ_LAJG01000033.1"/>
</dbReference>
<reference evidence="2 3" key="1">
    <citation type="submission" date="2015-03" db="EMBL/GenBank/DDBJ databases">
        <authorList>
            <person name="Hassan Y.I."/>
            <person name="Lepp D."/>
            <person name="Zhou T."/>
        </authorList>
    </citation>
    <scope>NUCLEOTIDE SEQUENCE [LARGE SCALE GENOMIC DNA]</scope>
    <source>
        <strain evidence="2 3">GH2-10</strain>
    </source>
</reference>
<protein>
    <recommendedName>
        <fullName evidence="4">Anti-sigma factor</fullName>
    </recommendedName>
</protein>
<keyword evidence="1" id="KW-1133">Transmembrane helix</keyword>
<evidence type="ECO:0000256" key="1">
    <source>
        <dbReference type="SAM" id="Phobius"/>
    </source>
</evidence>
<feature type="transmembrane region" description="Helical" evidence="1">
    <location>
        <begin position="81"/>
        <end position="102"/>
    </location>
</feature>
<keyword evidence="1" id="KW-0472">Membrane</keyword>
<dbReference type="PATRIC" id="fig|361041.3.peg.2524"/>
<keyword evidence="1" id="KW-0812">Transmembrane</keyword>
<gene>
    <name evidence="2" type="ORF">VW35_15640</name>
</gene>
<evidence type="ECO:0000313" key="3">
    <source>
        <dbReference type="Proteomes" id="UP000033514"/>
    </source>
</evidence>
<evidence type="ECO:0008006" key="4">
    <source>
        <dbReference type="Google" id="ProtNLM"/>
    </source>
</evidence>
<organism evidence="2 3">
    <name type="scientific">Devosia soli</name>
    <dbReference type="NCBI Taxonomy" id="361041"/>
    <lineage>
        <taxon>Bacteria</taxon>
        <taxon>Pseudomonadati</taxon>
        <taxon>Pseudomonadota</taxon>
        <taxon>Alphaproteobacteria</taxon>
        <taxon>Hyphomicrobiales</taxon>
        <taxon>Devosiaceae</taxon>
        <taxon>Devosia</taxon>
    </lineage>
</organism>
<dbReference type="Proteomes" id="UP000033514">
    <property type="component" value="Unassembled WGS sequence"/>
</dbReference>
<dbReference type="EMBL" id="LAJG01000033">
    <property type="protein sequence ID" value="KKB77151.1"/>
    <property type="molecule type" value="Genomic_DNA"/>
</dbReference>
<dbReference type="Gene3D" id="1.10.10.1320">
    <property type="entry name" value="Anti-sigma factor, zinc-finger domain"/>
    <property type="match status" value="1"/>
</dbReference>
<sequence>MSGITRDTLMAFVDGHLDPTGRTEVEAFLAANPEVAAEVALLQRQNDAIRTLYAPAGAEPIPVRLSVDRIAHSGRRRNNRFLTQAAAAVVLVGVGLAGGWLLRGNADTPGIADRLIADAVSAHTVYVLEKRHAVEVGGDEEEHLSSWLSNRLQTNLAMPDLTASGLTFLGGRLLPAPDVPGGKAAQLMYEDANGERLTLYITPRPGIDAPRTELASLGADTALFWSDDMLTCTITAPYSADKLEAIASAVFAQLNPSGDGYEI</sequence>
<dbReference type="OrthoDB" id="7187254at2"/>
<name>A0A0F5L429_9HYPH</name>